<dbReference type="RefSeq" id="WP_089768592.1">
    <property type="nucleotide sequence ID" value="NZ_FNWX01000006.1"/>
</dbReference>
<dbReference type="GO" id="GO:0016758">
    <property type="term" value="F:hexosyltransferase activity"/>
    <property type="evidence" value="ECO:0007669"/>
    <property type="project" value="UniProtKB-ARBA"/>
</dbReference>
<dbReference type="EMBL" id="FNWX01000006">
    <property type="protein sequence ID" value="SEH47818.1"/>
    <property type="molecule type" value="Genomic_DNA"/>
</dbReference>
<keyword evidence="2" id="KW-0808">Transferase</keyword>
<dbReference type="PANTHER" id="PTHR22916">
    <property type="entry name" value="GLYCOSYLTRANSFERASE"/>
    <property type="match status" value="1"/>
</dbReference>
<organism evidence="2 3">
    <name type="scientific">Epilithonimonas hominis</name>
    <dbReference type="NCBI Taxonomy" id="420404"/>
    <lineage>
        <taxon>Bacteria</taxon>
        <taxon>Pseudomonadati</taxon>
        <taxon>Bacteroidota</taxon>
        <taxon>Flavobacteriia</taxon>
        <taxon>Flavobacteriales</taxon>
        <taxon>Weeksellaceae</taxon>
        <taxon>Chryseobacterium group</taxon>
        <taxon>Epilithonimonas</taxon>
    </lineage>
</organism>
<dbReference type="STRING" id="420404.SAMN05421793_10659"/>
<dbReference type="SUPFAM" id="SSF53448">
    <property type="entry name" value="Nucleotide-diphospho-sugar transferases"/>
    <property type="match status" value="1"/>
</dbReference>
<dbReference type="CDD" id="cd00761">
    <property type="entry name" value="Glyco_tranf_GTA_type"/>
    <property type="match status" value="1"/>
</dbReference>
<feature type="domain" description="Glycosyltransferase 2-like" evidence="1">
    <location>
        <begin position="4"/>
        <end position="133"/>
    </location>
</feature>
<evidence type="ECO:0000259" key="1">
    <source>
        <dbReference type="Pfam" id="PF00535"/>
    </source>
</evidence>
<name>A0A1H6IES5_9FLAO</name>
<gene>
    <name evidence="2" type="ORF">SAMN05421793_10659</name>
</gene>
<dbReference type="InterPro" id="IPR001173">
    <property type="entry name" value="Glyco_trans_2-like"/>
</dbReference>
<dbReference type="AlphaFoldDB" id="A0A1H6IES5"/>
<accession>A0A1H6IES5</accession>
<evidence type="ECO:0000313" key="2">
    <source>
        <dbReference type="EMBL" id="SEH47818.1"/>
    </source>
</evidence>
<dbReference type="InterPro" id="IPR029044">
    <property type="entry name" value="Nucleotide-diphossugar_trans"/>
</dbReference>
<protein>
    <submittedName>
        <fullName evidence="2">Glycosyltransferase involved in cell wall bisynthesis</fullName>
    </submittedName>
</protein>
<proteinExistence type="predicted"/>
<evidence type="ECO:0000313" key="3">
    <source>
        <dbReference type="Proteomes" id="UP000198555"/>
    </source>
</evidence>
<reference evidence="3" key="1">
    <citation type="submission" date="2016-10" db="EMBL/GenBank/DDBJ databases">
        <authorList>
            <person name="Varghese N."/>
            <person name="Submissions S."/>
        </authorList>
    </citation>
    <scope>NUCLEOTIDE SEQUENCE [LARGE SCALE GENOMIC DNA]</scope>
    <source>
        <strain evidence="3">DSM 19326</strain>
    </source>
</reference>
<dbReference type="Pfam" id="PF00535">
    <property type="entry name" value="Glycos_transf_2"/>
    <property type="match status" value="1"/>
</dbReference>
<sequence length="322" mass="37859">MQLSIIIAAYNVEKLIEKCVLSSFDEKTIDQVEILVVDDGSTDQTRKILDRLQTTIPHLKIIYQKNSGLGASRNIGLRSAKGTYVWMIDGDDFLEPDIIKVIFENIKENNDIYCVNYNVTNQNGHVLSKTYPNHYLPNVISGTQYYQVNYEKNYTWQYIFRRALFLENDIWFKERINMQDSEILPKILFHTNTVKYIDEVGYNYVQYQHSYTNTQNPEKRFQYFHSIIEVRDSLQDFAISVKNENPDLTEALQKKIESLNQIVFNHLVFYKYKNKDFLRNIELLKKASLFPINADVKGKMKVIKLTLNHFPILTNSLLNLLK</sequence>
<keyword evidence="3" id="KW-1185">Reference proteome</keyword>
<dbReference type="PANTHER" id="PTHR22916:SF3">
    <property type="entry name" value="UDP-GLCNAC:BETAGAL BETA-1,3-N-ACETYLGLUCOSAMINYLTRANSFERASE-LIKE PROTEIN 1"/>
    <property type="match status" value="1"/>
</dbReference>
<dbReference type="Gene3D" id="3.90.550.10">
    <property type="entry name" value="Spore Coat Polysaccharide Biosynthesis Protein SpsA, Chain A"/>
    <property type="match status" value="1"/>
</dbReference>
<dbReference type="Proteomes" id="UP000198555">
    <property type="component" value="Unassembled WGS sequence"/>
</dbReference>